<dbReference type="OrthoDB" id="340962at2759"/>
<dbReference type="SUPFAM" id="SSF47954">
    <property type="entry name" value="Cyclin-like"/>
    <property type="match status" value="1"/>
</dbReference>
<dbReference type="EMBL" id="JAKUCV010002441">
    <property type="protein sequence ID" value="KAJ4842648.1"/>
    <property type="molecule type" value="Genomic_DNA"/>
</dbReference>
<evidence type="ECO:0000313" key="1">
    <source>
        <dbReference type="EMBL" id="KAJ4842648.1"/>
    </source>
</evidence>
<reference evidence="1" key="2">
    <citation type="journal article" date="2023" name="Plants (Basel)">
        <title>Annotation of the Turnera subulata (Passifloraceae) Draft Genome Reveals the S-Locus Evolved after the Divergence of Turneroideae from Passifloroideae in a Stepwise Manner.</title>
        <authorList>
            <person name="Henning P.M."/>
            <person name="Roalson E.H."/>
            <person name="Mir W."/>
            <person name="McCubbin A.G."/>
            <person name="Shore J.S."/>
        </authorList>
    </citation>
    <scope>NUCLEOTIDE SEQUENCE</scope>
    <source>
        <strain evidence="1">F60SS</strain>
    </source>
</reference>
<protein>
    <submittedName>
        <fullName evidence="1">Uncharacterized protein</fullName>
    </submittedName>
</protein>
<name>A0A9Q0G3S5_9ROSI</name>
<dbReference type="Proteomes" id="UP001141552">
    <property type="component" value="Unassembled WGS sequence"/>
</dbReference>
<proteinExistence type="predicted"/>
<sequence>MLEKLISIRAPNHLVEEEQFMRVEEEQFSWFMLWPICKLFSCNIRLASTASLLTTFPQLLEPKVFSETSIVHDCFPTHACSFKRLTGSALILWVHEKYNVLCCAGDEHKPCNSVFSVCLVKAKAALHSLRKESDGDDGSAINIYGEGWDLGEVASNGRGINASRFNLHGTGTGSFNDGIRDAMLGGSPFGTGLMLHVGMAANLRDFLLTDSKGNEIRGSTRKNWGRNLVQLMPMKPYLTFGYPIFFTTVPVDDCQCYPADKHSCPKPLNVEEEQFMWVYYEYKLREVCSAFYFPHKIQATALIVFKRFYLQWSVMEHDPKHIMKMEENEAGLEEEYPSGMLLWKALLTSKAQSNSHPVESSFWHNQENFWVLHSNGLALMPKVEMASGKIGVVADGSNGKSRSGGWTVFLAQSDGGSFAGRRWNRRKNKALSCVKLSLGQESSKDFGSKVDFFTFGKDRLEKVLRDESKEEGATVLNLLYSAWLDRNKRHPVEVVDSSRRNTKEQLF</sequence>
<dbReference type="InterPro" id="IPR036915">
    <property type="entry name" value="Cyclin-like_sf"/>
</dbReference>
<accession>A0A9Q0G3S5</accession>
<gene>
    <name evidence="1" type="ORF">Tsubulata_028021</name>
</gene>
<comment type="caution">
    <text evidence="1">The sequence shown here is derived from an EMBL/GenBank/DDBJ whole genome shotgun (WGS) entry which is preliminary data.</text>
</comment>
<organism evidence="1 2">
    <name type="scientific">Turnera subulata</name>
    <dbReference type="NCBI Taxonomy" id="218843"/>
    <lineage>
        <taxon>Eukaryota</taxon>
        <taxon>Viridiplantae</taxon>
        <taxon>Streptophyta</taxon>
        <taxon>Embryophyta</taxon>
        <taxon>Tracheophyta</taxon>
        <taxon>Spermatophyta</taxon>
        <taxon>Magnoliopsida</taxon>
        <taxon>eudicotyledons</taxon>
        <taxon>Gunneridae</taxon>
        <taxon>Pentapetalae</taxon>
        <taxon>rosids</taxon>
        <taxon>fabids</taxon>
        <taxon>Malpighiales</taxon>
        <taxon>Passifloraceae</taxon>
        <taxon>Turnera</taxon>
    </lineage>
</organism>
<dbReference type="Gene3D" id="1.10.472.10">
    <property type="entry name" value="Cyclin-like"/>
    <property type="match status" value="1"/>
</dbReference>
<evidence type="ECO:0000313" key="2">
    <source>
        <dbReference type="Proteomes" id="UP001141552"/>
    </source>
</evidence>
<dbReference type="Gene3D" id="3.20.20.80">
    <property type="entry name" value="Glycosidases"/>
    <property type="match status" value="1"/>
</dbReference>
<dbReference type="AlphaFoldDB" id="A0A9Q0G3S5"/>
<reference evidence="1" key="1">
    <citation type="submission" date="2022-02" db="EMBL/GenBank/DDBJ databases">
        <authorList>
            <person name="Henning P.M."/>
            <person name="McCubbin A.G."/>
            <person name="Shore J.S."/>
        </authorList>
    </citation>
    <scope>NUCLEOTIDE SEQUENCE</scope>
    <source>
        <strain evidence="1">F60SS</strain>
        <tissue evidence="1">Leaves</tissue>
    </source>
</reference>
<keyword evidence="2" id="KW-1185">Reference proteome</keyword>